<keyword evidence="5 7" id="KW-0157">Chromophore</keyword>
<accession>A0A250XJD9</accession>
<keyword evidence="7" id="KW-0603">Photosystem I</keyword>
<dbReference type="AlphaFoldDB" id="A0A250XJD9"/>
<feature type="binding site" evidence="6">
    <location>
        <position position="179"/>
    </location>
    <ligand>
        <name>chlorophyll a</name>
        <dbReference type="ChEBI" id="CHEBI:58416"/>
        <label>1</label>
    </ligand>
</feature>
<evidence type="ECO:0000256" key="7">
    <source>
        <dbReference type="RuleBase" id="RU363080"/>
    </source>
</evidence>
<feature type="binding site" evidence="6">
    <location>
        <position position="181"/>
    </location>
    <ligand>
        <name>chlorophyll a</name>
        <dbReference type="ChEBI" id="CHEBI:58416"/>
        <label>1</label>
    </ligand>
</feature>
<reference evidence="9 10" key="1">
    <citation type="submission" date="2017-08" db="EMBL/GenBank/DDBJ databases">
        <title>Acidophilic green algal genome provides insights into adaptation to an acidic environment.</title>
        <authorList>
            <person name="Hirooka S."/>
            <person name="Hirose Y."/>
            <person name="Kanesaki Y."/>
            <person name="Higuchi S."/>
            <person name="Fujiwara T."/>
            <person name="Onuma R."/>
            <person name="Era A."/>
            <person name="Ohbayashi R."/>
            <person name="Uzuka A."/>
            <person name="Nozaki H."/>
            <person name="Yoshikawa H."/>
            <person name="Miyagishima S.Y."/>
        </authorList>
    </citation>
    <scope>NUCLEOTIDE SEQUENCE [LARGE SCALE GENOMIC DNA]</scope>
    <source>
        <strain evidence="9 10">NIES-2499</strain>
    </source>
</reference>
<sequence length="257" mass="28213">MASMLSSKSLSTKISSAARPRSRMVQAKATRPMWLPGSDAPAHLDGTLPGDFGWDPLGLGVEKERLAWFAEAERVHARWAMLGTAGVLAQELIAPDQFWYTSSSKLELPFPILGLVAFQFWAMHFVEIKRWQDFWNPNSVNKDPLFPNNKIDDHEVGYPGLKLFVPGPMEEMKLKEIKNGRLAMLAFAGFVMGAQVTGKNPLASLADHLADPFGTTIFSKAVVIPGQAVVPACAIPPEVVYQGITIPTPCFLPSLWP</sequence>
<feature type="binding site" evidence="6">
    <location>
        <position position="54"/>
    </location>
    <ligand>
        <name>chlorophyll a</name>
        <dbReference type="ChEBI" id="CHEBI:58416"/>
        <label>1</label>
    </ligand>
</feature>
<evidence type="ECO:0000256" key="6">
    <source>
        <dbReference type="PIRSR" id="PIRSR601344-1"/>
    </source>
</evidence>
<feature type="binding site" evidence="6">
    <location>
        <position position="208"/>
    </location>
    <ligand>
        <name>chlorophyll a</name>
        <dbReference type="ChEBI" id="CHEBI:58416"/>
        <label>1</label>
    </ligand>
</feature>
<evidence type="ECO:0000256" key="1">
    <source>
        <dbReference type="ARBA" id="ARBA00022494"/>
    </source>
</evidence>
<dbReference type="GO" id="GO:0009765">
    <property type="term" value="P:photosynthesis, light harvesting"/>
    <property type="evidence" value="ECO:0007669"/>
    <property type="project" value="InterPro"/>
</dbReference>
<feature type="binding site" evidence="6">
    <location>
        <position position="76"/>
    </location>
    <ligand>
        <name>chlorophyll a</name>
        <dbReference type="ChEBI" id="CHEBI:58416"/>
        <label>1</label>
    </ligand>
</feature>
<feature type="binding site" evidence="6">
    <location>
        <position position="73"/>
    </location>
    <ligand>
        <name>chlorophyll a</name>
        <dbReference type="ChEBI" id="CHEBI:58416"/>
        <label>1</label>
    </ligand>
</feature>
<keyword evidence="2 7" id="KW-0150">Chloroplast</keyword>
<dbReference type="GO" id="GO:0009523">
    <property type="term" value="C:photosystem II"/>
    <property type="evidence" value="ECO:0007669"/>
    <property type="project" value="UniProtKB-KW"/>
</dbReference>
<keyword evidence="7" id="KW-0604">Photosystem II</keyword>
<dbReference type="InterPro" id="IPR022796">
    <property type="entry name" value="Chloroa_b-bind"/>
</dbReference>
<evidence type="ECO:0000256" key="3">
    <source>
        <dbReference type="ARBA" id="ARBA00022531"/>
    </source>
</evidence>
<keyword evidence="10" id="KW-1185">Reference proteome</keyword>
<evidence type="ECO:0000256" key="4">
    <source>
        <dbReference type="ARBA" id="ARBA00022640"/>
    </source>
</evidence>
<comment type="similarity">
    <text evidence="7">Belongs to the light-harvesting chlorophyll a/b-binding (LHC) protein family.</text>
</comment>
<keyword evidence="4 7" id="KW-0934">Plastid</keyword>
<dbReference type="InterPro" id="IPR001344">
    <property type="entry name" value="Chloro_AB-bd_pln"/>
</dbReference>
<dbReference type="Gene3D" id="1.10.3460.10">
    <property type="entry name" value="Chlorophyll a/b binding protein domain"/>
    <property type="match status" value="1"/>
</dbReference>
<comment type="caution">
    <text evidence="9">The sequence shown here is derived from an EMBL/GenBank/DDBJ whole genome shotgun (WGS) entry which is preliminary data.</text>
</comment>
<proteinExistence type="inferred from homology"/>
<keyword evidence="1 6" id="KW-0148">Chlorophyll</keyword>
<dbReference type="OrthoDB" id="423598at2759"/>
<evidence type="ECO:0000256" key="8">
    <source>
        <dbReference type="SAM" id="MobiDB-lite"/>
    </source>
</evidence>
<dbReference type="EMBL" id="BEGY01000092">
    <property type="protein sequence ID" value="GAX83136.1"/>
    <property type="molecule type" value="Genomic_DNA"/>
</dbReference>
<evidence type="ECO:0000313" key="10">
    <source>
        <dbReference type="Proteomes" id="UP000232323"/>
    </source>
</evidence>
<protein>
    <recommendedName>
        <fullName evidence="7">Chlorophyll a-b binding protein, chloroplastic</fullName>
    </recommendedName>
</protein>
<evidence type="ECO:0000256" key="2">
    <source>
        <dbReference type="ARBA" id="ARBA00022528"/>
    </source>
</evidence>
<dbReference type="GO" id="GO:0009522">
    <property type="term" value="C:photosystem I"/>
    <property type="evidence" value="ECO:0007669"/>
    <property type="project" value="UniProtKB-KW"/>
</dbReference>
<feature type="binding site" description="axial binding residue" evidence="6">
    <location>
        <position position="116"/>
    </location>
    <ligand>
        <name>chlorophyll b</name>
        <dbReference type="ChEBI" id="CHEBI:61721"/>
        <label>1</label>
    </ligand>
    <ligandPart>
        <name>Mg</name>
        <dbReference type="ChEBI" id="CHEBI:25107"/>
    </ligandPart>
</feature>
<dbReference type="Proteomes" id="UP000232323">
    <property type="component" value="Unassembled WGS sequence"/>
</dbReference>
<dbReference type="SUPFAM" id="SSF103511">
    <property type="entry name" value="Chlorophyll a-b binding protein"/>
    <property type="match status" value="1"/>
</dbReference>
<organism evidence="9 10">
    <name type="scientific">Chlamydomonas eustigma</name>
    <dbReference type="NCBI Taxonomy" id="1157962"/>
    <lineage>
        <taxon>Eukaryota</taxon>
        <taxon>Viridiplantae</taxon>
        <taxon>Chlorophyta</taxon>
        <taxon>core chlorophytes</taxon>
        <taxon>Chlorophyceae</taxon>
        <taxon>CS clade</taxon>
        <taxon>Chlamydomonadales</taxon>
        <taxon>Chlamydomonadaceae</taxon>
        <taxon>Chlamydomonas</taxon>
    </lineage>
</organism>
<dbReference type="Pfam" id="PF00504">
    <property type="entry name" value="Chloroa_b-bind"/>
    <property type="match status" value="1"/>
</dbReference>
<comment type="function">
    <text evidence="7">The light-harvesting complex (LHC) functions as a light receptor, it captures and delivers excitation energy to photosystems with which it is closely associated.</text>
</comment>
<gene>
    <name evidence="9" type="ORF">CEUSTIGMA_g10562.t1</name>
</gene>
<dbReference type="GO" id="GO:0009535">
    <property type="term" value="C:chloroplast thylakoid membrane"/>
    <property type="evidence" value="ECO:0007669"/>
    <property type="project" value="UniProtKB-SubCell"/>
</dbReference>
<comment type="subcellular location">
    <subcellularLocation>
        <location evidence="7">Plastid</location>
        <location evidence="7">Chloroplast thylakoid membrane</location>
    </subcellularLocation>
</comment>
<dbReference type="STRING" id="1157962.A0A250XJD9"/>
<feature type="compositionally biased region" description="Low complexity" evidence="8">
    <location>
        <begin position="1"/>
        <end position="17"/>
    </location>
</feature>
<name>A0A250XJD9_9CHLO</name>
<keyword evidence="3 7" id="KW-0602">Photosynthesis</keyword>
<dbReference type="PANTHER" id="PTHR21649">
    <property type="entry name" value="CHLOROPHYLL A/B BINDING PROTEIN"/>
    <property type="match status" value="1"/>
</dbReference>
<evidence type="ECO:0000256" key="5">
    <source>
        <dbReference type="ARBA" id="ARBA00022991"/>
    </source>
</evidence>
<feature type="region of interest" description="Disordered" evidence="8">
    <location>
        <begin position="1"/>
        <end position="21"/>
    </location>
</feature>
<feature type="binding site" description="axial binding residue" evidence="6">
    <location>
        <position position="176"/>
    </location>
    <ligand>
        <name>chlorophyll b</name>
        <dbReference type="ChEBI" id="CHEBI:61721"/>
        <label>3</label>
    </ligand>
    <ligandPart>
        <name>Mg</name>
        <dbReference type="ChEBI" id="CHEBI:25107"/>
    </ligandPart>
</feature>
<evidence type="ECO:0000313" key="9">
    <source>
        <dbReference type="EMBL" id="GAX83136.1"/>
    </source>
</evidence>
<keyword evidence="7" id="KW-0793">Thylakoid</keyword>
<feature type="binding site" description="axial binding residue" evidence="6">
    <location>
        <position position="78"/>
    </location>
    <ligand>
        <name>chlorophyll b</name>
        <dbReference type="ChEBI" id="CHEBI:61721"/>
        <label>1</label>
    </ligand>
    <ligandPart>
        <name>Mg</name>
        <dbReference type="ChEBI" id="CHEBI:25107"/>
    </ligandPart>
</feature>
<feature type="binding site" evidence="6">
    <location>
        <position position="175"/>
    </location>
    <ligand>
        <name>chlorophyll a</name>
        <dbReference type="ChEBI" id="CHEBI:58416"/>
        <label>1</label>
    </ligand>
</feature>
<dbReference type="GO" id="GO:0016168">
    <property type="term" value="F:chlorophyll binding"/>
    <property type="evidence" value="ECO:0007669"/>
    <property type="project" value="UniProtKB-KW"/>
</dbReference>